<gene>
    <name evidence="1" type="ORF">DU002_12970</name>
</gene>
<proteinExistence type="predicted"/>
<name>A0A368NHP2_9GAMM</name>
<protein>
    <submittedName>
        <fullName evidence="1">Uncharacterized protein</fullName>
    </submittedName>
</protein>
<dbReference type="Proteomes" id="UP000252558">
    <property type="component" value="Unassembled WGS sequence"/>
</dbReference>
<reference evidence="1 2" key="1">
    <citation type="submission" date="2018-07" db="EMBL/GenBank/DDBJ databases">
        <title>Corallincola holothuriorum sp. nov., a new facultative anaerobe isolated from sea cucumber Apostichopus japonicus.</title>
        <authorList>
            <person name="Xia H."/>
        </authorList>
    </citation>
    <scope>NUCLEOTIDE SEQUENCE [LARGE SCALE GENOMIC DNA]</scope>
    <source>
        <strain evidence="1 2">C4</strain>
    </source>
</reference>
<keyword evidence="2" id="KW-1185">Reference proteome</keyword>
<dbReference type="EMBL" id="QPID01000007">
    <property type="protein sequence ID" value="RCU49255.1"/>
    <property type="molecule type" value="Genomic_DNA"/>
</dbReference>
<accession>A0A368NHP2</accession>
<dbReference type="RefSeq" id="WP_114338815.1">
    <property type="nucleotide sequence ID" value="NZ_QPID01000007.1"/>
</dbReference>
<organism evidence="1 2">
    <name type="scientific">Corallincola holothuriorum</name>
    <dbReference type="NCBI Taxonomy" id="2282215"/>
    <lineage>
        <taxon>Bacteria</taxon>
        <taxon>Pseudomonadati</taxon>
        <taxon>Pseudomonadota</taxon>
        <taxon>Gammaproteobacteria</taxon>
        <taxon>Alteromonadales</taxon>
        <taxon>Psychromonadaceae</taxon>
        <taxon>Corallincola</taxon>
    </lineage>
</organism>
<evidence type="ECO:0000313" key="1">
    <source>
        <dbReference type="EMBL" id="RCU49255.1"/>
    </source>
</evidence>
<evidence type="ECO:0000313" key="2">
    <source>
        <dbReference type="Proteomes" id="UP000252558"/>
    </source>
</evidence>
<dbReference type="AlphaFoldDB" id="A0A368NHP2"/>
<sequence>MYLSQPAQPSLPAAVLQGEDKDAQAALENWLATQPLHPGETSELMWFIHLERISQLMHVLTDEQLEHERRAICLHYAFKPLLALREQANSEIQKSYVNELMMNLMAKGRYLHRQC</sequence>
<comment type="caution">
    <text evidence="1">The sequence shown here is derived from an EMBL/GenBank/DDBJ whole genome shotgun (WGS) entry which is preliminary data.</text>
</comment>